<proteinExistence type="predicted"/>
<comment type="caution">
    <text evidence="2">The sequence shown here is derived from an EMBL/GenBank/DDBJ whole genome shotgun (WGS) entry which is preliminary data.</text>
</comment>
<feature type="region of interest" description="Disordered" evidence="1">
    <location>
        <begin position="1"/>
        <end position="29"/>
    </location>
</feature>
<dbReference type="AlphaFoldDB" id="A0AB34K681"/>
<evidence type="ECO:0000313" key="2">
    <source>
        <dbReference type="EMBL" id="KAL1530013.1"/>
    </source>
</evidence>
<sequence>MVLRSTEFGHSSLHFMAEDDDDWETDADYENTTSTDAAWLAAKMEASKIVTSVYVPEGPDAPEKAQEEDDAPPLPSYMPSADLPDPSGAPEQLHIDSSSNTHGEDAYAQAGAPPPTEPSKSDAVPSGGKGVAMRFLVPSQAKAPPKLPPN</sequence>
<gene>
    <name evidence="2" type="ORF">AB1Y20_000938</name>
</gene>
<organism evidence="2 3">
    <name type="scientific">Prymnesium parvum</name>
    <name type="common">Toxic golden alga</name>
    <dbReference type="NCBI Taxonomy" id="97485"/>
    <lineage>
        <taxon>Eukaryota</taxon>
        <taxon>Haptista</taxon>
        <taxon>Haptophyta</taxon>
        <taxon>Prymnesiophyceae</taxon>
        <taxon>Prymnesiales</taxon>
        <taxon>Prymnesiaceae</taxon>
        <taxon>Prymnesium</taxon>
    </lineage>
</organism>
<dbReference type="Proteomes" id="UP001515480">
    <property type="component" value="Unassembled WGS sequence"/>
</dbReference>
<dbReference type="EMBL" id="JBGBPQ010000001">
    <property type="protein sequence ID" value="KAL1530013.1"/>
    <property type="molecule type" value="Genomic_DNA"/>
</dbReference>
<feature type="compositionally biased region" description="Acidic residues" evidence="1">
    <location>
        <begin position="18"/>
        <end position="29"/>
    </location>
</feature>
<feature type="region of interest" description="Disordered" evidence="1">
    <location>
        <begin position="54"/>
        <end position="150"/>
    </location>
</feature>
<accession>A0AB34K681</accession>
<evidence type="ECO:0000313" key="3">
    <source>
        <dbReference type="Proteomes" id="UP001515480"/>
    </source>
</evidence>
<evidence type="ECO:0000256" key="1">
    <source>
        <dbReference type="SAM" id="MobiDB-lite"/>
    </source>
</evidence>
<keyword evidence="3" id="KW-1185">Reference proteome</keyword>
<protein>
    <submittedName>
        <fullName evidence="2">Uncharacterized protein</fullName>
    </submittedName>
</protein>
<name>A0AB34K681_PRYPA</name>
<reference evidence="2 3" key="1">
    <citation type="journal article" date="2024" name="Science">
        <title>Giant polyketide synthase enzymes in the biosynthesis of giant marine polyether toxins.</title>
        <authorList>
            <person name="Fallon T.R."/>
            <person name="Shende V.V."/>
            <person name="Wierzbicki I.H."/>
            <person name="Pendleton A.L."/>
            <person name="Watervoot N.F."/>
            <person name="Auber R.P."/>
            <person name="Gonzalez D.J."/>
            <person name="Wisecaver J.H."/>
            <person name="Moore B.S."/>
        </authorList>
    </citation>
    <scope>NUCLEOTIDE SEQUENCE [LARGE SCALE GENOMIC DNA]</scope>
    <source>
        <strain evidence="2 3">12B1</strain>
    </source>
</reference>